<dbReference type="Gene3D" id="3.30.2010.10">
    <property type="entry name" value="Metalloproteases ('zincins'), catalytic domain"/>
    <property type="match status" value="1"/>
</dbReference>
<dbReference type="Pfam" id="PF01863">
    <property type="entry name" value="YgjP-like"/>
    <property type="match status" value="1"/>
</dbReference>
<evidence type="ECO:0000313" key="2">
    <source>
        <dbReference type="EMBL" id="RUO52060.1"/>
    </source>
</evidence>
<organism evidence="2 3">
    <name type="scientific">Pseudidiomarina halophila</name>
    <dbReference type="NCBI Taxonomy" id="1449799"/>
    <lineage>
        <taxon>Bacteria</taxon>
        <taxon>Pseudomonadati</taxon>
        <taxon>Pseudomonadota</taxon>
        <taxon>Gammaproteobacteria</taxon>
        <taxon>Alteromonadales</taxon>
        <taxon>Idiomarinaceae</taxon>
        <taxon>Pseudidiomarina</taxon>
    </lineage>
</organism>
<dbReference type="CDD" id="cd07344">
    <property type="entry name" value="M48_yhfN_like"/>
    <property type="match status" value="1"/>
</dbReference>
<dbReference type="InterPro" id="IPR053136">
    <property type="entry name" value="UTP_pyrophosphatase-like"/>
</dbReference>
<dbReference type="Proteomes" id="UP000287198">
    <property type="component" value="Unassembled WGS sequence"/>
</dbReference>
<keyword evidence="3" id="KW-1185">Reference proteome</keyword>
<accession>A0A432XTL8</accession>
<dbReference type="AlphaFoldDB" id="A0A432XTL8"/>
<sequence length="240" mass="28361">MKKTMSSIYPIHRSKKRRSVAIKVRDGEVQVHAPWALSETKIQQFVASKEAWIQKHLQRQQQQLAGVQPRNWQAGERLRWLGQPLTLQVRTATRKNCCRENDALIATVTTRSNPEKEPKGIVRAWYQQRAKQWLDDFFSDWPQNHPLQPNSWEVGGFSGKWGHCSRKGELKFSWKLWLAPEWVVRNVVIHELCHLAEFNHSARFWQWVARYSDDYQAAEQWLRQHGMTVLNEAYLDYADD</sequence>
<name>A0A432XTL8_9GAMM</name>
<dbReference type="InterPro" id="IPR002725">
    <property type="entry name" value="YgjP-like_metallopeptidase"/>
</dbReference>
<protein>
    <recommendedName>
        <fullName evidence="1">YgjP-like metallopeptidase domain-containing protein</fullName>
    </recommendedName>
</protein>
<proteinExistence type="predicted"/>
<dbReference type="PANTHER" id="PTHR30399:SF1">
    <property type="entry name" value="UTP PYROPHOSPHATASE"/>
    <property type="match status" value="1"/>
</dbReference>
<reference evidence="3" key="1">
    <citation type="journal article" date="2018" name="Front. Microbiol.">
        <title>Genome-Based Analysis Reveals the Taxonomy and Diversity of the Family Idiomarinaceae.</title>
        <authorList>
            <person name="Liu Y."/>
            <person name="Lai Q."/>
            <person name="Shao Z."/>
        </authorList>
    </citation>
    <scope>NUCLEOTIDE SEQUENCE [LARGE SCALE GENOMIC DNA]</scope>
    <source>
        <strain evidence="3">BH195</strain>
    </source>
</reference>
<feature type="domain" description="YgjP-like metallopeptidase" evidence="1">
    <location>
        <begin position="18"/>
        <end position="225"/>
    </location>
</feature>
<dbReference type="EMBL" id="PIPW01000003">
    <property type="protein sequence ID" value="RUO52060.1"/>
    <property type="molecule type" value="Genomic_DNA"/>
</dbReference>
<dbReference type="PANTHER" id="PTHR30399">
    <property type="entry name" value="UNCHARACTERIZED PROTEIN YGJP"/>
    <property type="match status" value="1"/>
</dbReference>
<evidence type="ECO:0000259" key="1">
    <source>
        <dbReference type="Pfam" id="PF01863"/>
    </source>
</evidence>
<comment type="caution">
    <text evidence="2">The sequence shown here is derived from an EMBL/GenBank/DDBJ whole genome shotgun (WGS) entry which is preliminary data.</text>
</comment>
<evidence type="ECO:0000313" key="3">
    <source>
        <dbReference type="Proteomes" id="UP000287198"/>
    </source>
</evidence>
<gene>
    <name evidence="2" type="ORF">CWI69_10500</name>
</gene>